<organism evidence="2 3">
    <name type="scientific">Clonostachys rhizophaga</name>
    <dbReference type="NCBI Taxonomy" id="160324"/>
    <lineage>
        <taxon>Eukaryota</taxon>
        <taxon>Fungi</taxon>
        <taxon>Dikarya</taxon>
        <taxon>Ascomycota</taxon>
        <taxon>Pezizomycotina</taxon>
        <taxon>Sordariomycetes</taxon>
        <taxon>Hypocreomycetidae</taxon>
        <taxon>Hypocreales</taxon>
        <taxon>Bionectriaceae</taxon>
        <taxon>Clonostachys</taxon>
    </lineage>
</organism>
<evidence type="ECO:0000256" key="1">
    <source>
        <dbReference type="SAM" id="MobiDB-lite"/>
    </source>
</evidence>
<feature type="compositionally biased region" description="Basic and acidic residues" evidence="1">
    <location>
        <begin position="183"/>
        <end position="192"/>
    </location>
</feature>
<keyword evidence="3" id="KW-1185">Reference proteome</keyword>
<feature type="compositionally biased region" description="Polar residues" evidence="1">
    <location>
        <begin position="143"/>
        <end position="168"/>
    </location>
</feature>
<dbReference type="EMBL" id="CABFNQ020000709">
    <property type="protein sequence ID" value="CAH0025279.1"/>
    <property type="molecule type" value="Genomic_DNA"/>
</dbReference>
<reference evidence="2" key="1">
    <citation type="submission" date="2021-10" db="EMBL/GenBank/DDBJ databases">
        <authorList>
            <person name="Piombo E."/>
        </authorList>
    </citation>
    <scope>NUCLEOTIDE SEQUENCE</scope>
</reference>
<evidence type="ECO:0000313" key="2">
    <source>
        <dbReference type="EMBL" id="CAH0025279.1"/>
    </source>
</evidence>
<name>A0A9N9VL16_9HYPO</name>
<dbReference type="Proteomes" id="UP000696573">
    <property type="component" value="Unassembled WGS sequence"/>
</dbReference>
<accession>A0A9N9VL16</accession>
<protein>
    <submittedName>
        <fullName evidence="2">Uncharacterized protein</fullName>
    </submittedName>
</protein>
<evidence type="ECO:0000313" key="3">
    <source>
        <dbReference type="Proteomes" id="UP000696573"/>
    </source>
</evidence>
<gene>
    <name evidence="2" type="ORF">CRHIZ90672A_00015813</name>
</gene>
<feature type="region of interest" description="Disordered" evidence="1">
    <location>
        <begin position="183"/>
        <end position="239"/>
    </location>
</feature>
<proteinExistence type="predicted"/>
<dbReference type="AlphaFoldDB" id="A0A9N9VL16"/>
<feature type="region of interest" description="Disordered" evidence="1">
    <location>
        <begin position="114"/>
        <end position="168"/>
    </location>
</feature>
<feature type="compositionally biased region" description="Acidic residues" evidence="1">
    <location>
        <begin position="193"/>
        <end position="228"/>
    </location>
</feature>
<comment type="caution">
    <text evidence="2">The sequence shown here is derived from an EMBL/GenBank/DDBJ whole genome shotgun (WGS) entry which is preliminary data.</text>
</comment>
<sequence length="239" mass="27458">MFIDYLVSKFDIDQVTFSDSIKMNSYLGHRAKQDTEGPTYTQGTASSNAIDVGQARRISIHEESLDEDYLHRRLPPYYIENMTSRRGNRAIASSDHLQHRRARRRYLRAQLRLARRLRRPTTPPPSPSPQETSPQAAGPVSPCSESVPSLTRSGDSISDESGSWSPSQYRVWEELRARVRRAFADHENRQDEAAAEPEPEEDEDEDEDEDAEEEEYEEAPLSDEDWDDFQARINARADE</sequence>